<protein>
    <recommendedName>
        <fullName evidence="1">FAD-dependent protein C-terminal domain-containing protein</fullName>
    </recommendedName>
</protein>
<dbReference type="EMBL" id="JAYKOT010000003">
    <property type="protein sequence ID" value="MEB3429907.1"/>
    <property type="molecule type" value="Genomic_DNA"/>
</dbReference>
<reference evidence="2 3" key="1">
    <citation type="submission" date="2024-01" db="EMBL/GenBank/DDBJ databases">
        <title>Complete genome sequence of Citroniella saccharovorans strain M6.X9, isolated from human fecal sample.</title>
        <authorList>
            <person name="Cheng G."/>
            <person name="Westerholm M."/>
            <person name="Schnurer A."/>
        </authorList>
    </citation>
    <scope>NUCLEOTIDE SEQUENCE [LARGE SCALE GENOMIC DNA]</scope>
    <source>
        <strain evidence="2 3">DSM 29873</strain>
    </source>
</reference>
<dbReference type="RefSeq" id="WP_324620061.1">
    <property type="nucleotide sequence ID" value="NZ_JAYKOT010000003.1"/>
</dbReference>
<gene>
    <name evidence="2" type="ORF">VLK81_07790</name>
</gene>
<dbReference type="InterPro" id="IPR036188">
    <property type="entry name" value="FAD/NAD-bd_sf"/>
</dbReference>
<dbReference type="Pfam" id="PF21688">
    <property type="entry name" value="FAD-depend_C"/>
    <property type="match status" value="1"/>
</dbReference>
<dbReference type="PANTHER" id="PTHR42842">
    <property type="entry name" value="FAD/NAD(P)-BINDING OXIDOREDUCTASE"/>
    <property type="match status" value="1"/>
</dbReference>
<name>A0AAW9MZD6_9FIRM</name>
<proteinExistence type="predicted"/>
<keyword evidence="3" id="KW-1185">Reference proteome</keyword>
<sequence>MENLLKFSLEKKEFEADDFVLAIGNSSWDTIENLKGKIKISNKNFAVGFRIEHLREDIDKAQYKENYKNLPSASYNLSYKAEGNKGVYTFCMCPGGYVINSSSYEGCLSVNGMSYHKRDFVNSNSAIVTSVNEEDYGDCELSALNYQKEIERKAFLLGGGNYFAPCQRLEDYINGVKSSSIGKIKPSILPGYTLTDLNLVFSSQINKRIKDGILSMGKKLKGFDYKDAILTGVESRTSSPVRLDRNEEMKSIGIENLYVIGDGSGYSGGIVSAAIDGIRAFENITKN</sequence>
<evidence type="ECO:0000259" key="1">
    <source>
        <dbReference type="Pfam" id="PF21688"/>
    </source>
</evidence>
<dbReference type="InterPro" id="IPR049516">
    <property type="entry name" value="FAD-depend_C"/>
</dbReference>
<dbReference type="SUPFAM" id="SSF51905">
    <property type="entry name" value="FAD/NAD(P)-binding domain"/>
    <property type="match status" value="1"/>
</dbReference>
<evidence type="ECO:0000313" key="3">
    <source>
        <dbReference type="Proteomes" id="UP001357733"/>
    </source>
</evidence>
<feature type="domain" description="FAD-dependent protein C-terminal" evidence="1">
    <location>
        <begin position="44"/>
        <end position="237"/>
    </location>
</feature>
<dbReference type="Proteomes" id="UP001357733">
    <property type="component" value="Unassembled WGS sequence"/>
</dbReference>
<organism evidence="2 3">
    <name type="scientific">Citroniella saccharovorans</name>
    <dbReference type="NCBI Taxonomy" id="2053367"/>
    <lineage>
        <taxon>Bacteria</taxon>
        <taxon>Bacillati</taxon>
        <taxon>Bacillota</taxon>
        <taxon>Tissierellia</taxon>
        <taxon>Tissierellales</taxon>
        <taxon>Peptoniphilaceae</taxon>
        <taxon>Citroniella</taxon>
    </lineage>
</organism>
<accession>A0AAW9MZD6</accession>
<dbReference type="Gene3D" id="3.50.50.60">
    <property type="entry name" value="FAD/NAD(P)-binding domain"/>
    <property type="match status" value="1"/>
</dbReference>
<dbReference type="AlphaFoldDB" id="A0AAW9MZD6"/>
<comment type="caution">
    <text evidence="2">The sequence shown here is derived from an EMBL/GenBank/DDBJ whole genome shotgun (WGS) entry which is preliminary data.</text>
</comment>
<dbReference type="PANTHER" id="PTHR42842:SF3">
    <property type="entry name" value="FAD_NAD(P)-BINDING OXIDOREDUCTASE FAMILY PROTEIN"/>
    <property type="match status" value="1"/>
</dbReference>
<dbReference type="InterPro" id="IPR028348">
    <property type="entry name" value="FAD-binding_protein"/>
</dbReference>
<evidence type="ECO:0000313" key="2">
    <source>
        <dbReference type="EMBL" id="MEB3429907.1"/>
    </source>
</evidence>